<proteinExistence type="predicted"/>
<dbReference type="EMBL" id="JASPKY010000111">
    <property type="protein sequence ID" value="KAK9736575.1"/>
    <property type="molecule type" value="Genomic_DNA"/>
</dbReference>
<gene>
    <name evidence="2" type="ORF">QE152_g11405</name>
</gene>
<reference evidence="2 3" key="1">
    <citation type="journal article" date="2024" name="BMC Genomics">
        <title>De novo assembly and annotation of Popillia japonica's genome with initial clues to its potential as an invasive pest.</title>
        <authorList>
            <person name="Cucini C."/>
            <person name="Boschi S."/>
            <person name="Funari R."/>
            <person name="Cardaioli E."/>
            <person name="Iannotti N."/>
            <person name="Marturano G."/>
            <person name="Paoli F."/>
            <person name="Bruttini M."/>
            <person name="Carapelli A."/>
            <person name="Frati F."/>
            <person name="Nardi F."/>
        </authorList>
    </citation>
    <scope>NUCLEOTIDE SEQUENCE [LARGE SCALE GENOMIC DNA]</scope>
    <source>
        <strain evidence="2">DMR45628</strain>
    </source>
</reference>
<evidence type="ECO:0000256" key="1">
    <source>
        <dbReference type="SAM" id="MobiDB-lite"/>
    </source>
</evidence>
<name>A0AAW1LT60_POPJA</name>
<accession>A0AAW1LT60</accession>
<feature type="region of interest" description="Disordered" evidence="1">
    <location>
        <begin position="63"/>
        <end position="137"/>
    </location>
</feature>
<evidence type="ECO:0000313" key="3">
    <source>
        <dbReference type="Proteomes" id="UP001458880"/>
    </source>
</evidence>
<dbReference type="Proteomes" id="UP001458880">
    <property type="component" value="Unassembled WGS sequence"/>
</dbReference>
<feature type="compositionally biased region" description="Low complexity" evidence="1">
    <location>
        <begin position="63"/>
        <end position="76"/>
    </location>
</feature>
<dbReference type="AlphaFoldDB" id="A0AAW1LT60"/>
<organism evidence="2 3">
    <name type="scientific">Popillia japonica</name>
    <name type="common">Japanese beetle</name>
    <dbReference type="NCBI Taxonomy" id="7064"/>
    <lineage>
        <taxon>Eukaryota</taxon>
        <taxon>Metazoa</taxon>
        <taxon>Ecdysozoa</taxon>
        <taxon>Arthropoda</taxon>
        <taxon>Hexapoda</taxon>
        <taxon>Insecta</taxon>
        <taxon>Pterygota</taxon>
        <taxon>Neoptera</taxon>
        <taxon>Endopterygota</taxon>
        <taxon>Coleoptera</taxon>
        <taxon>Polyphaga</taxon>
        <taxon>Scarabaeiformia</taxon>
        <taxon>Scarabaeidae</taxon>
        <taxon>Rutelinae</taxon>
        <taxon>Popillia</taxon>
    </lineage>
</organism>
<sequence>MVNGLRRGYTLPNRRKLRGDLKRHYVMGSKSSCIHEALLLLDDINKYFLDSLPQPGGVAYALSPAGPGYSGPGASPTQATGEPFAADSPYFPFSARPGSRLSPAKAKVVTPGLRATKEEPQQASAALDNPQWVHNER</sequence>
<comment type="caution">
    <text evidence="2">The sequence shown here is derived from an EMBL/GenBank/DDBJ whole genome shotgun (WGS) entry which is preliminary data.</text>
</comment>
<keyword evidence="3" id="KW-1185">Reference proteome</keyword>
<evidence type="ECO:0000313" key="2">
    <source>
        <dbReference type="EMBL" id="KAK9736575.1"/>
    </source>
</evidence>
<protein>
    <submittedName>
        <fullName evidence="2">Uncharacterized protein</fullName>
    </submittedName>
</protein>